<feature type="binding site" evidence="12">
    <location>
        <position position="94"/>
    </location>
    <ligand>
        <name>UDP-N-acetyl-alpha-D-glucosamine</name>
        <dbReference type="ChEBI" id="CHEBI:57705"/>
    </ligand>
</feature>
<evidence type="ECO:0000259" key="13">
    <source>
        <dbReference type="Pfam" id="PF00275"/>
    </source>
</evidence>
<name>A0ABV7GUS5_9RHOB</name>
<feature type="modified residue" description="2-(S-cysteinyl)pyruvic acid O-phosphothioketal" evidence="12">
    <location>
        <position position="118"/>
    </location>
</feature>
<evidence type="ECO:0000256" key="8">
    <source>
        <dbReference type="ARBA" id="ARBA00023306"/>
    </source>
</evidence>
<feature type="active site" description="Proton donor" evidence="12">
    <location>
        <position position="118"/>
    </location>
</feature>
<dbReference type="InterPro" id="IPR036968">
    <property type="entry name" value="Enolpyruvate_Tfrase_sf"/>
</dbReference>
<dbReference type="InterPro" id="IPR013792">
    <property type="entry name" value="RNA3'P_cycl/enolpyr_Trfase_a/b"/>
</dbReference>
<dbReference type="GO" id="GO:0008760">
    <property type="term" value="F:UDP-N-acetylglucosamine 1-carboxyvinyltransferase activity"/>
    <property type="evidence" value="ECO:0007669"/>
    <property type="project" value="UniProtKB-EC"/>
</dbReference>
<feature type="binding site" evidence="12">
    <location>
        <begin position="123"/>
        <end position="127"/>
    </location>
    <ligand>
        <name>UDP-N-acetyl-alpha-D-glucosamine</name>
        <dbReference type="ChEBI" id="CHEBI:57705"/>
    </ligand>
</feature>
<evidence type="ECO:0000313" key="15">
    <source>
        <dbReference type="Proteomes" id="UP001595632"/>
    </source>
</evidence>
<feature type="binding site" evidence="12">
    <location>
        <begin position="22"/>
        <end position="23"/>
    </location>
    <ligand>
        <name>phosphoenolpyruvate</name>
        <dbReference type="ChEBI" id="CHEBI:58702"/>
    </ligand>
</feature>
<keyword evidence="9 12" id="KW-0961">Cell wall biogenesis/degradation</keyword>
<proteinExistence type="inferred from homology"/>
<dbReference type="HAMAP" id="MF_00111">
    <property type="entry name" value="MurA"/>
    <property type="match status" value="1"/>
</dbReference>
<feature type="binding site" evidence="12">
    <location>
        <position position="308"/>
    </location>
    <ligand>
        <name>UDP-N-acetyl-alpha-D-glucosamine</name>
        <dbReference type="ChEBI" id="CHEBI:57705"/>
    </ligand>
</feature>
<comment type="caution">
    <text evidence="14">The sequence shown here is derived from an EMBL/GenBank/DDBJ whole genome shotgun (WGS) entry which is preliminary data.</text>
</comment>
<keyword evidence="15" id="KW-1185">Reference proteome</keyword>
<evidence type="ECO:0000256" key="5">
    <source>
        <dbReference type="ARBA" id="ARBA00022679"/>
    </source>
</evidence>
<sequence>MDSILVRGGTELSGDIPIAGAKNACLTLMPATLLSDEPLTLTNAPRLSDIRTMTQLLASLGAEVTQLQDGQVLAMSSHDINNLTADYDIVRKMRASILVLGPMLARCGRAVVSLPGGCAIGARPVDLHLQGLEALGATLDLKDGYVHAEAKSGLKGAVFEFPFVSVGATENILMAAVLAKGTTVLKNAAREPEIVDLAQCLRKMGAQIEGEGTSEITIQGVDRLHGATHPVVPDRIELGTYMLAPAIAGGSVTCLGGRLDLVSAFAEKLAATGVDIEETATGLTVSRKNGRVRSVDVETAPFPGFPTDLQAQMMALMCTAEGVSVLEERIFENRFMHAPELMRMGARIDVSGGTATVTGVESLKGAPVMATDLRASVSLILAGLAAEGETRVSRVYHLDRGYEHVVRKLSGVGASIERVHGE</sequence>
<feature type="domain" description="Enolpyruvate transferase" evidence="13">
    <location>
        <begin position="6"/>
        <end position="409"/>
    </location>
</feature>
<evidence type="ECO:0000256" key="3">
    <source>
        <dbReference type="ARBA" id="ARBA00022490"/>
    </source>
</evidence>
<evidence type="ECO:0000313" key="14">
    <source>
        <dbReference type="EMBL" id="MFC3145275.1"/>
    </source>
</evidence>
<dbReference type="SUPFAM" id="SSF55205">
    <property type="entry name" value="EPT/RTPC-like"/>
    <property type="match status" value="1"/>
</dbReference>
<evidence type="ECO:0000256" key="10">
    <source>
        <dbReference type="ARBA" id="ARBA00038367"/>
    </source>
</evidence>
<dbReference type="NCBIfam" id="NF006873">
    <property type="entry name" value="PRK09369.1"/>
    <property type="match status" value="1"/>
</dbReference>
<dbReference type="InterPro" id="IPR001986">
    <property type="entry name" value="Enolpyruvate_Tfrase_dom"/>
</dbReference>
<comment type="similarity">
    <text evidence="10 12">Belongs to the EPSP synthase family. MurA subfamily.</text>
</comment>
<keyword evidence="5 12" id="KW-0808">Transferase</keyword>
<dbReference type="PANTHER" id="PTHR43783">
    <property type="entry name" value="UDP-N-ACETYLGLUCOSAMINE 1-CARBOXYVINYLTRANSFERASE"/>
    <property type="match status" value="1"/>
</dbReference>
<gene>
    <name evidence="12 14" type="primary">murA</name>
    <name evidence="14" type="ORF">ACFOGP_21320</name>
</gene>
<accession>A0ABV7GUS5</accession>
<dbReference type="NCBIfam" id="TIGR01072">
    <property type="entry name" value="murA"/>
    <property type="match status" value="1"/>
</dbReference>
<reference evidence="15" key="1">
    <citation type="journal article" date="2019" name="Int. J. Syst. Evol. Microbiol.">
        <title>The Global Catalogue of Microorganisms (GCM) 10K type strain sequencing project: providing services to taxonomists for standard genome sequencing and annotation.</title>
        <authorList>
            <consortium name="The Broad Institute Genomics Platform"/>
            <consortium name="The Broad Institute Genome Sequencing Center for Infectious Disease"/>
            <person name="Wu L."/>
            <person name="Ma J."/>
        </authorList>
    </citation>
    <scope>NUCLEOTIDE SEQUENCE [LARGE SCALE GENOMIC DNA]</scope>
    <source>
        <strain evidence="15">KCTC 52366</strain>
    </source>
</reference>
<dbReference type="Pfam" id="PF00275">
    <property type="entry name" value="EPSP_synthase"/>
    <property type="match status" value="1"/>
</dbReference>
<evidence type="ECO:0000256" key="2">
    <source>
        <dbReference type="ARBA" id="ARBA00004752"/>
    </source>
</evidence>
<dbReference type="CDD" id="cd01555">
    <property type="entry name" value="UdpNAET"/>
    <property type="match status" value="1"/>
</dbReference>
<feature type="binding site" evidence="12">
    <location>
        <position position="330"/>
    </location>
    <ligand>
        <name>UDP-N-acetyl-alpha-D-glucosamine</name>
        <dbReference type="ChEBI" id="CHEBI:57705"/>
    </ligand>
</feature>
<keyword evidence="12" id="KW-0670">Pyruvate</keyword>
<evidence type="ECO:0000256" key="11">
    <source>
        <dbReference type="ARBA" id="ARBA00047527"/>
    </source>
</evidence>
<keyword evidence="8 12" id="KW-0131">Cell cycle</keyword>
<comment type="catalytic activity">
    <reaction evidence="11 12">
        <text>phosphoenolpyruvate + UDP-N-acetyl-alpha-D-glucosamine = UDP-N-acetyl-3-O-(1-carboxyvinyl)-alpha-D-glucosamine + phosphate</text>
        <dbReference type="Rhea" id="RHEA:18681"/>
        <dbReference type="ChEBI" id="CHEBI:43474"/>
        <dbReference type="ChEBI" id="CHEBI:57705"/>
        <dbReference type="ChEBI" id="CHEBI:58702"/>
        <dbReference type="ChEBI" id="CHEBI:68483"/>
        <dbReference type="EC" id="2.5.1.7"/>
    </reaction>
</comment>
<dbReference type="EC" id="2.5.1.7" evidence="12"/>
<evidence type="ECO:0000256" key="1">
    <source>
        <dbReference type="ARBA" id="ARBA00004496"/>
    </source>
</evidence>
<keyword evidence="4 12" id="KW-0132">Cell division</keyword>
<keyword evidence="3 12" id="KW-0963">Cytoplasm</keyword>
<dbReference type="EMBL" id="JBHRTB010000010">
    <property type="protein sequence ID" value="MFC3145275.1"/>
    <property type="molecule type" value="Genomic_DNA"/>
</dbReference>
<keyword evidence="6 12" id="KW-0133">Cell shape</keyword>
<comment type="function">
    <text evidence="12">Cell wall formation. Adds enolpyruvyl to UDP-N-acetylglucosamine.</text>
</comment>
<dbReference type="InterPro" id="IPR005750">
    <property type="entry name" value="UDP_GlcNAc_COvinyl_MurA"/>
</dbReference>
<dbReference type="RefSeq" id="WP_275634646.1">
    <property type="nucleotide sequence ID" value="NZ_JARGYD010000010.1"/>
</dbReference>
<dbReference type="PANTHER" id="PTHR43783:SF1">
    <property type="entry name" value="UDP-N-ACETYLGLUCOSAMINE 1-CARBOXYVINYLTRANSFERASE"/>
    <property type="match status" value="1"/>
</dbReference>
<keyword evidence="7 12" id="KW-0573">Peptidoglycan synthesis</keyword>
<evidence type="ECO:0000256" key="4">
    <source>
        <dbReference type="ARBA" id="ARBA00022618"/>
    </source>
</evidence>
<dbReference type="Proteomes" id="UP001595632">
    <property type="component" value="Unassembled WGS sequence"/>
</dbReference>
<evidence type="ECO:0000256" key="6">
    <source>
        <dbReference type="ARBA" id="ARBA00022960"/>
    </source>
</evidence>
<protein>
    <recommendedName>
        <fullName evidence="12">UDP-N-acetylglucosamine 1-carboxyvinyltransferase</fullName>
        <ecNumber evidence="12">2.5.1.7</ecNumber>
    </recommendedName>
    <alternativeName>
        <fullName evidence="12">Enoylpyruvate transferase</fullName>
    </alternativeName>
    <alternativeName>
        <fullName evidence="12">UDP-N-acetylglucosamine enolpyruvyl transferase</fullName>
        <shortName evidence="12">EPT</shortName>
    </alternativeName>
</protein>
<dbReference type="Gene3D" id="3.65.10.10">
    <property type="entry name" value="Enolpyruvate transferase domain"/>
    <property type="match status" value="2"/>
</dbReference>
<organism evidence="14 15">
    <name type="scientific">Psychromarinibacter halotolerans</name>
    <dbReference type="NCBI Taxonomy" id="1775175"/>
    <lineage>
        <taxon>Bacteria</taxon>
        <taxon>Pseudomonadati</taxon>
        <taxon>Pseudomonadota</taxon>
        <taxon>Alphaproteobacteria</taxon>
        <taxon>Rhodobacterales</taxon>
        <taxon>Paracoccaceae</taxon>
        <taxon>Psychromarinibacter</taxon>
    </lineage>
</organism>
<evidence type="ECO:0000256" key="9">
    <source>
        <dbReference type="ARBA" id="ARBA00023316"/>
    </source>
</evidence>
<evidence type="ECO:0000256" key="7">
    <source>
        <dbReference type="ARBA" id="ARBA00022984"/>
    </source>
</evidence>
<comment type="pathway">
    <text evidence="2 12">Cell wall biogenesis; peptidoglycan biosynthesis.</text>
</comment>
<comment type="caution">
    <text evidence="12">Lacks conserved residue(s) required for the propagation of feature annotation.</text>
</comment>
<comment type="subcellular location">
    <subcellularLocation>
        <location evidence="1 12">Cytoplasm</location>
    </subcellularLocation>
</comment>
<dbReference type="InterPro" id="IPR050068">
    <property type="entry name" value="MurA_subfamily"/>
</dbReference>
<evidence type="ECO:0000256" key="12">
    <source>
        <dbReference type="HAMAP-Rule" id="MF_00111"/>
    </source>
</evidence>